<organism evidence="4 5">
    <name type="scientific">Niastella koreensis</name>
    <dbReference type="NCBI Taxonomy" id="354356"/>
    <lineage>
        <taxon>Bacteria</taxon>
        <taxon>Pseudomonadati</taxon>
        <taxon>Bacteroidota</taxon>
        <taxon>Chitinophagia</taxon>
        <taxon>Chitinophagales</taxon>
        <taxon>Chitinophagaceae</taxon>
        <taxon>Niastella</taxon>
    </lineage>
</organism>
<dbReference type="InterPro" id="IPR036514">
    <property type="entry name" value="SGNH_hydro_sf"/>
</dbReference>
<evidence type="ECO:0000313" key="5">
    <source>
        <dbReference type="Proteomes" id="UP000192277"/>
    </source>
</evidence>
<dbReference type="Proteomes" id="UP000192277">
    <property type="component" value="Unassembled WGS sequence"/>
</dbReference>
<dbReference type="InterPro" id="IPR049492">
    <property type="entry name" value="BD-FAE-like_dom"/>
</dbReference>
<evidence type="ECO:0000259" key="2">
    <source>
        <dbReference type="Pfam" id="PF13472"/>
    </source>
</evidence>
<dbReference type="EMBL" id="LWBO01000001">
    <property type="protein sequence ID" value="OQP55636.1"/>
    <property type="molecule type" value="Genomic_DNA"/>
</dbReference>
<dbReference type="InterPro" id="IPR050300">
    <property type="entry name" value="GDXG_lipolytic_enzyme"/>
</dbReference>
<dbReference type="SUPFAM" id="SSF53474">
    <property type="entry name" value="alpha/beta-Hydrolases"/>
    <property type="match status" value="1"/>
</dbReference>
<dbReference type="Gene3D" id="3.40.50.1820">
    <property type="entry name" value="alpha/beta hydrolase"/>
    <property type="match status" value="1"/>
</dbReference>
<dbReference type="Pfam" id="PF13472">
    <property type="entry name" value="Lipase_GDSL_2"/>
    <property type="match status" value="1"/>
</dbReference>
<gene>
    <name evidence="4" type="ORF">A4D02_04855</name>
</gene>
<evidence type="ECO:0008006" key="6">
    <source>
        <dbReference type="Google" id="ProtNLM"/>
    </source>
</evidence>
<evidence type="ECO:0000256" key="1">
    <source>
        <dbReference type="ARBA" id="ARBA00022801"/>
    </source>
</evidence>
<sequence length="504" mass="55360">MKTVFAVIASLIIGCAQAQLVIPLYSGKIPGNVSDLDNEKSLTPEKGRPSVINVSHPSLIAYLPKTPNAAKPAVIICPGGGYVRLTIEDGGYEVAKSLADSGVAAFVLKYRTWQDSTFSNYRNLPFNDLQQALSLVYNRAGEWNIDTTKIGLLGFSAGGHLAAMGATSKTGKRTAFTILAYPVISFTDSLVSPTLKSRSSLLGKQFTEADKIQYSPELQVSASTPPAFLVHAQDDSTSWVGNSIAYYKALTAKKITGELMIYPRGGHGFAMYDKAMGESWLPQAMKWLGLNGFYKPGTPQPKPAQAAPPFYNDILAFKKLDSEQPPAPNSILLVGSSSFTRWKDVNDYFPGYPIINRGFGGSVLTDVIRYAYDVILPCKPKQVLIYCGENDLASGDSISAAAVVQRFKTLFGIIRQNLPNTVISYVSIKPSPSRAQIQGKVKEANKQIQAWIKTQPKAQFIDIYDSMLDAKKQMREELYVQDRLHMKPEGYAIWKRIITPYLIK</sequence>
<dbReference type="RefSeq" id="WP_014223262.1">
    <property type="nucleotide sequence ID" value="NZ_LWBO01000001.1"/>
</dbReference>
<evidence type="ECO:0000259" key="3">
    <source>
        <dbReference type="Pfam" id="PF20434"/>
    </source>
</evidence>
<accession>A0ABX3P6M1</accession>
<dbReference type="SUPFAM" id="SSF52266">
    <property type="entry name" value="SGNH hydrolase"/>
    <property type="match status" value="1"/>
</dbReference>
<proteinExistence type="predicted"/>
<comment type="caution">
    <text evidence="4">The sequence shown here is derived from an EMBL/GenBank/DDBJ whole genome shotgun (WGS) entry which is preliminary data.</text>
</comment>
<dbReference type="InterPro" id="IPR029058">
    <property type="entry name" value="AB_hydrolase_fold"/>
</dbReference>
<evidence type="ECO:0000313" key="4">
    <source>
        <dbReference type="EMBL" id="OQP55636.1"/>
    </source>
</evidence>
<keyword evidence="1" id="KW-0378">Hydrolase</keyword>
<reference evidence="4 5" key="1">
    <citation type="submission" date="2016-04" db="EMBL/GenBank/DDBJ databases">
        <authorList>
            <person name="Chen L."/>
            <person name="Zhuang W."/>
            <person name="Wang G."/>
        </authorList>
    </citation>
    <scope>NUCLEOTIDE SEQUENCE [LARGE SCALE GENOMIC DNA]</scope>
    <source>
        <strain evidence="5">GR20</strain>
    </source>
</reference>
<feature type="domain" description="BD-FAE-like" evidence="3">
    <location>
        <begin position="62"/>
        <end position="246"/>
    </location>
</feature>
<keyword evidence="5" id="KW-1185">Reference proteome</keyword>
<dbReference type="PANTHER" id="PTHR48081:SF6">
    <property type="entry name" value="PEPTIDASE S9 PROLYL OLIGOPEPTIDASE CATALYTIC DOMAIN-CONTAINING PROTEIN"/>
    <property type="match status" value="1"/>
</dbReference>
<dbReference type="Pfam" id="PF20434">
    <property type="entry name" value="BD-FAE"/>
    <property type="match status" value="1"/>
</dbReference>
<dbReference type="Gene3D" id="3.40.50.1110">
    <property type="entry name" value="SGNH hydrolase"/>
    <property type="match status" value="1"/>
</dbReference>
<feature type="domain" description="SGNH hydrolase-type esterase" evidence="2">
    <location>
        <begin position="345"/>
        <end position="493"/>
    </location>
</feature>
<protein>
    <recommendedName>
        <fullName evidence="6">Lipolytic protein G-D-S-L family</fullName>
    </recommendedName>
</protein>
<name>A0ABX3P6M1_9BACT</name>
<dbReference type="InterPro" id="IPR013830">
    <property type="entry name" value="SGNH_hydro"/>
</dbReference>
<dbReference type="PROSITE" id="PS51257">
    <property type="entry name" value="PROKAR_LIPOPROTEIN"/>
    <property type="match status" value="1"/>
</dbReference>
<dbReference type="PANTHER" id="PTHR48081">
    <property type="entry name" value="AB HYDROLASE SUPERFAMILY PROTEIN C4A8.06C"/>
    <property type="match status" value="1"/>
</dbReference>